<protein>
    <submittedName>
        <fullName evidence="4">Ribosome assembly RNA-binding protein YhbY</fullName>
    </submittedName>
</protein>
<dbReference type="Gene3D" id="3.30.110.60">
    <property type="entry name" value="YhbY-like"/>
    <property type="match status" value="1"/>
</dbReference>
<feature type="domain" description="CRM" evidence="3">
    <location>
        <begin position="1"/>
        <end position="97"/>
    </location>
</feature>
<accession>A0AAN6BG53</accession>
<dbReference type="NCBIfam" id="TIGR00253">
    <property type="entry name" value="RNA_bind_YhbY"/>
    <property type="match status" value="1"/>
</dbReference>
<dbReference type="EMBL" id="JAWJAX010000003">
    <property type="protein sequence ID" value="MDV2910973.1"/>
    <property type="molecule type" value="Genomic_DNA"/>
</dbReference>
<evidence type="ECO:0000259" key="3">
    <source>
        <dbReference type="PROSITE" id="PS51295"/>
    </source>
</evidence>
<keyword evidence="1 2" id="KW-0694">RNA-binding</keyword>
<comment type="caution">
    <text evidence="4">The sequence shown here is derived from an EMBL/GenBank/DDBJ whole genome shotgun (WGS) entry which is preliminary data.</text>
</comment>
<dbReference type="InterPro" id="IPR017924">
    <property type="entry name" value="RNA-binding_YhbY"/>
</dbReference>
<dbReference type="Pfam" id="PF01985">
    <property type="entry name" value="CRS1_YhbY"/>
    <property type="match status" value="1"/>
</dbReference>
<sequence length="103" mass="11699">MKLRGKQKRYLRAQAHHLRPVFSVGKNGLTKSWLAQLGGALDNHELLKINLQQNTDVTTAEVKEFIEQQTDIQVVQTIGHVLVLFKVSADPDKREISENVQKI</sequence>
<dbReference type="KEGG" id="paci:A4V11_00775"/>
<dbReference type="PANTHER" id="PTHR40065:SF3">
    <property type="entry name" value="RNA-BINDING PROTEIN YHBY"/>
    <property type="match status" value="1"/>
</dbReference>
<dbReference type="InterPro" id="IPR051925">
    <property type="entry name" value="RNA-binding_domain"/>
</dbReference>
<dbReference type="GO" id="GO:0003723">
    <property type="term" value="F:RNA binding"/>
    <property type="evidence" value="ECO:0007669"/>
    <property type="project" value="UniProtKB-UniRule"/>
</dbReference>
<proteinExistence type="predicted"/>
<evidence type="ECO:0000313" key="5">
    <source>
        <dbReference type="Proteomes" id="UP001280415"/>
    </source>
</evidence>
<dbReference type="PANTHER" id="PTHR40065">
    <property type="entry name" value="RNA-BINDING PROTEIN YHBY"/>
    <property type="match status" value="1"/>
</dbReference>
<dbReference type="SUPFAM" id="SSF75471">
    <property type="entry name" value="YhbY-like"/>
    <property type="match status" value="1"/>
</dbReference>
<evidence type="ECO:0000256" key="1">
    <source>
        <dbReference type="ARBA" id="ARBA00022884"/>
    </source>
</evidence>
<gene>
    <name evidence="4" type="primary">yhbY</name>
    <name evidence="4" type="ORF">R0H03_03720</name>
</gene>
<dbReference type="AlphaFoldDB" id="A0AAN6BG53"/>
<reference evidence="4" key="1">
    <citation type="journal article" date="2023" name="PeerJ">
        <title>Selection and evaluation of lactic acid bacteria from chicken feces in Thailand as potential probiotics.</title>
        <authorList>
            <person name="Khurajog B."/>
            <person name="Disastra Y."/>
            <person name="Lawwyne L.D."/>
            <person name="Sirichokchatchawan W."/>
            <person name="Niyomtham W."/>
            <person name="Yindee J."/>
            <person name="Hampson D.J."/>
            <person name="Prapasarakul N."/>
        </authorList>
    </citation>
    <scope>NUCLEOTIDE SEQUENCE</scope>
    <source>
        <strain evidence="4">BF14</strain>
    </source>
</reference>
<dbReference type="InterPro" id="IPR035920">
    <property type="entry name" value="YhbY-like_sf"/>
</dbReference>
<dbReference type="PROSITE" id="PS51295">
    <property type="entry name" value="CRM"/>
    <property type="match status" value="1"/>
</dbReference>
<reference evidence="4" key="2">
    <citation type="submission" date="2023-10" db="EMBL/GenBank/DDBJ databases">
        <authorList>
            <person name="Khurajog B."/>
        </authorList>
    </citation>
    <scope>NUCLEOTIDE SEQUENCE</scope>
    <source>
        <strain evidence="4">BF14</strain>
    </source>
</reference>
<dbReference type="GeneID" id="57365664"/>
<evidence type="ECO:0000256" key="2">
    <source>
        <dbReference type="PROSITE-ProRule" id="PRU00626"/>
    </source>
</evidence>
<evidence type="ECO:0000313" key="4">
    <source>
        <dbReference type="EMBL" id="MDV2910973.1"/>
    </source>
</evidence>
<organism evidence="4 5">
    <name type="scientific">Pediococcus acidilactici</name>
    <dbReference type="NCBI Taxonomy" id="1254"/>
    <lineage>
        <taxon>Bacteria</taxon>
        <taxon>Bacillati</taxon>
        <taxon>Bacillota</taxon>
        <taxon>Bacilli</taxon>
        <taxon>Lactobacillales</taxon>
        <taxon>Lactobacillaceae</taxon>
        <taxon>Pediococcus</taxon>
        <taxon>Pediococcus acidilactici group</taxon>
    </lineage>
</organism>
<dbReference type="Proteomes" id="UP001280415">
    <property type="component" value="Unassembled WGS sequence"/>
</dbReference>
<dbReference type="RefSeq" id="WP_004165249.1">
    <property type="nucleotide sequence ID" value="NZ_BJMF01000002.1"/>
</dbReference>
<dbReference type="InterPro" id="IPR001890">
    <property type="entry name" value="RNA-binding_CRM"/>
</dbReference>
<name>A0AAN6BG53_PEDAC</name>
<dbReference type="SMART" id="SM01103">
    <property type="entry name" value="CRS1_YhbY"/>
    <property type="match status" value="1"/>
</dbReference>